<keyword evidence="3" id="KW-1185">Reference proteome</keyword>
<comment type="caution">
    <text evidence="2">The sequence shown here is derived from an EMBL/GenBank/DDBJ whole genome shotgun (WGS) entry which is preliminary data.</text>
</comment>
<feature type="compositionally biased region" description="Polar residues" evidence="1">
    <location>
        <begin position="48"/>
        <end position="59"/>
    </location>
</feature>
<dbReference type="AlphaFoldDB" id="A0AAN8LY24"/>
<evidence type="ECO:0000256" key="1">
    <source>
        <dbReference type="SAM" id="MobiDB-lite"/>
    </source>
</evidence>
<proteinExistence type="predicted"/>
<accession>A0AAN8LY24</accession>
<evidence type="ECO:0000313" key="2">
    <source>
        <dbReference type="EMBL" id="KAK6317492.1"/>
    </source>
</evidence>
<sequence length="110" mass="12027">MFHEAIRRLLLTERSQAGSPATKELDWRAAGFTSSKHSRTVGPLSKALNPTTCSPSRGTAPQPEPVLVSTVCVRSAVWGVENRAEDTFMLFTVTNGQSVLYCIVLYCIVL</sequence>
<reference evidence="2 3" key="1">
    <citation type="submission" date="2021-04" db="EMBL/GenBank/DDBJ databases">
        <authorList>
            <person name="De Guttry C."/>
            <person name="Zahm M."/>
            <person name="Klopp C."/>
            <person name="Cabau C."/>
            <person name="Louis A."/>
            <person name="Berthelot C."/>
            <person name="Parey E."/>
            <person name="Roest Crollius H."/>
            <person name="Montfort J."/>
            <person name="Robinson-Rechavi M."/>
            <person name="Bucao C."/>
            <person name="Bouchez O."/>
            <person name="Gislard M."/>
            <person name="Lluch J."/>
            <person name="Milhes M."/>
            <person name="Lampietro C."/>
            <person name="Lopez Roques C."/>
            <person name="Donnadieu C."/>
            <person name="Braasch I."/>
            <person name="Desvignes T."/>
            <person name="Postlethwait J."/>
            <person name="Bobe J."/>
            <person name="Wedekind C."/>
            <person name="Guiguen Y."/>
        </authorList>
    </citation>
    <scope>NUCLEOTIDE SEQUENCE [LARGE SCALE GENOMIC DNA]</scope>
    <source>
        <strain evidence="2">Cs_M1</strain>
        <tissue evidence="2">Blood</tissue>
    </source>
</reference>
<dbReference type="EMBL" id="JAGTTL010000010">
    <property type="protein sequence ID" value="KAK6317492.1"/>
    <property type="molecule type" value="Genomic_DNA"/>
</dbReference>
<evidence type="ECO:0000313" key="3">
    <source>
        <dbReference type="Proteomes" id="UP001356427"/>
    </source>
</evidence>
<protein>
    <submittedName>
        <fullName evidence="2">Uncharacterized protein</fullName>
    </submittedName>
</protein>
<feature type="region of interest" description="Disordered" evidence="1">
    <location>
        <begin position="35"/>
        <end position="63"/>
    </location>
</feature>
<name>A0AAN8LY24_9TELE</name>
<organism evidence="2 3">
    <name type="scientific">Coregonus suidteri</name>
    <dbReference type="NCBI Taxonomy" id="861788"/>
    <lineage>
        <taxon>Eukaryota</taxon>
        <taxon>Metazoa</taxon>
        <taxon>Chordata</taxon>
        <taxon>Craniata</taxon>
        <taxon>Vertebrata</taxon>
        <taxon>Euteleostomi</taxon>
        <taxon>Actinopterygii</taxon>
        <taxon>Neopterygii</taxon>
        <taxon>Teleostei</taxon>
        <taxon>Protacanthopterygii</taxon>
        <taxon>Salmoniformes</taxon>
        <taxon>Salmonidae</taxon>
        <taxon>Coregoninae</taxon>
        <taxon>Coregonus</taxon>
    </lineage>
</organism>
<gene>
    <name evidence="2" type="ORF">J4Q44_G00128920</name>
</gene>
<dbReference type="Proteomes" id="UP001356427">
    <property type="component" value="Unassembled WGS sequence"/>
</dbReference>